<name>A0A8R1Z3U3_PRIPA</name>
<dbReference type="EnsemblMetazoa" id="PPA47373.1">
    <property type="protein sequence ID" value="PPA47373.1"/>
    <property type="gene ID" value="WBGene00306016"/>
</dbReference>
<organism evidence="2 3">
    <name type="scientific">Pristionchus pacificus</name>
    <name type="common">Parasitic nematode worm</name>
    <dbReference type="NCBI Taxonomy" id="54126"/>
    <lineage>
        <taxon>Eukaryota</taxon>
        <taxon>Metazoa</taxon>
        <taxon>Ecdysozoa</taxon>
        <taxon>Nematoda</taxon>
        <taxon>Chromadorea</taxon>
        <taxon>Rhabditida</taxon>
        <taxon>Rhabditina</taxon>
        <taxon>Diplogasteromorpha</taxon>
        <taxon>Diplogasteroidea</taxon>
        <taxon>Neodiplogasteridae</taxon>
        <taxon>Pristionchus</taxon>
    </lineage>
</organism>
<reference evidence="3" key="1">
    <citation type="journal article" date="2008" name="Nat. Genet.">
        <title>The Pristionchus pacificus genome provides a unique perspective on nematode lifestyle and parasitism.</title>
        <authorList>
            <person name="Dieterich C."/>
            <person name="Clifton S.W."/>
            <person name="Schuster L.N."/>
            <person name="Chinwalla A."/>
            <person name="Delehaunty K."/>
            <person name="Dinkelacker I."/>
            <person name="Fulton L."/>
            <person name="Fulton R."/>
            <person name="Godfrey J."/>
            <person name="Minx P."/>
            <person name="Mitreva M."/>
            <person name="Roeseler W."/>
            <person name="Tian H."/>
            <person name="Witte H."/>
            <person name="Yang S.P."/>
            <person name="Wilson R.K."/>
            <person name="Sommer R.J."/>
        </authorList>
    </citation>
    <scope>NUCLEOTIDE SEQUENCE [LARGE SCALE GENOMIC DNA]</scope>
    <source>
        <strain evidence="3">PS312</strain>
    </source>
</reference>
<evidence type="ECO:0000313" key="3">
    <source>
        <dbReference type="Proteomes" id="UP000005239"/>
    </source>
</evidence>
<evidence type="ECO:0000313" key="2">
    <source>
        <dbReference type="EnsemblMetazoa" id="PPA47373.1"/>
    </source>
</evidence>
<feature type="region of interest" description="Disordered" evidence="1">
    <location>
        <begin position="97"/>
        <end position="121"/>
    </location>
</feature>
<accession>A0A8R1Z3U3</accession>
<gene>
    <name evidence="2" type="primary">WBGene00306016</name>
</gene>
<reference evidence="2" key="2">
    <citation type="submission" date="2022-06" db="UniProtKB">
        <authorList>
            <consortium name="EnsemblMetazoa"/>
        </authorList>
    </citation>
    <scope>IDENTIFICATION</scope>
    <source>
        <strain evidence="2">PS312</strain>
    </source>
</reference>
<evidence type="ECO:0000256" key="1">
    <source>
        <dbReference type="SAM" id="MobiDB-lite"/>
    </source>
</evidence>
<proteinExistence type="predicted"/>
<dbReference type="AlphaFoldDB" id="A0A8R1Z3U3"/>
<protein>
    <submittedName>
        <fullName evidence="2">Uncharacterized protein</fullName>
    </submittedName>
</protein>
<keyword evidence="3" id="KW-1185">Reference proteome</keyword>
<dbReference type="PANTHER" id="PTHR31664">
    <property type="entry name" value="PROTEIN CBG16427"/>
    <property type="match status" value="1"/>
</dbReference>
<feature type="compositionally biased region" description="Low complexity" evidence="1">
    <location>
        <begin position="106"/>
        <end position="117"/>
    </location>
</feature>
<dbReference type="PANTHER" id="PTHR31664:SF4">
    <property type="entry name" value="DUF4440 DOMAIN-CONTAINING PROTEIN"/>
    <property type="match status" value="1"/>
</dbReference>
<dbReference type="Proteomes" id="UP000005239">
    <property type="component" value="Unassembled WGS sequence"/>
</dbReference>
<sequence>MAAEKFGPIFAAIQKKNEEGYETGNVALAIEFYDAHAVSVDLLNNKHYYGLEEIKPMVDAFIKLGTSEFKTPRKVFHEIGNDRFLVDLDFETTLAATGRKGRRSSSRVPSTNSSTRRATSGSACTKASKCSELSRICRK</sequence>